<dbReference type="PANTHER" id="PTHR31307:SF45">
    <property type="entry name" value="OS09G0558200 PROTEIN"/>
    <property type="match status" value="1"/>
</dbReference>
<accession>A0ABP1A6Q1</accession>
<dbReference type="Proteomes" id="UP001497522">
    <property type="component" value="Chromosome 1"/>
</dbReference>
<name>A0ABP1A6Q1_9BRYO</name>
<evidence type="ECO:0000313" key="3">
    <source>
        <dbReference type="EMBL" id="CAK9858213.1"/>
    </source>
</evidence>
<dbReference type="Pfam" id="PF13837">
    <property type="entry name" value="Myb_DNA-bind_4"/>
    <property type="match status" value="1"/>
</dbReference>
<sequence>MASASSLHLPIVPHIAPPPPPPPPKSKRDWKDDSTALLMDLFEEKFFANSMNSLTQQQWQEILIKIEEAFPLTPPRTWAQVQSKVHKMRKKFNEFKQEHGESDVGQCKWPWFERCLMIWGKTAKACNTAGGGMDNGVATDSVGASAQEPFNLRDIEEHDAPPSPDRQVPPFAGNSSQVSKTPPPTRRSIACKKPGVDGSKPNKRLKRFSDGSIGLAEALSKFADSYAKIEIMKIEVQKEIALKTMENQLAMVRIFAEIMRGNGSGSGGGGGGGGDGSGSKD</sequence>
<reference evidence="3 4" key="1">
    <citation type="submission" date="2024-03" db="EMBL/GenBank/DDBJ databases">
        <authorList>
            <consortium name="ELIXIR-Norway"/>
            <consortium name="Elixir Norway"/>
        </authorList>
    </citation>
    <scope>NUCLEOTIDE SEQUENCE [LARGE SCALE GENOMIC DNA]</scope>
</reference>
<feature type="compositionally biased region" description="Gly residues" evidence="1">
    <location>
        <begin position="262"/>
        <end position="281"/>
    </location>
</feature>
<evidence type="ECO:0000313" key="4">
    <source>
        <dbReference type="Proteomes" id="UP001497522"/>
    </source>
</evidence>
<keyword evidence="4" id="KW-1185">Reference proteome</keyword>
<dbReference type="InterPro" id="IPR044822">
    <property type="entry name" value="Myb_DNA-bind_4"/>
</dbReference>
<feature type="region of interest" description="Disordered" evidence="1">
    <location>
        <begin position="260"/>
        <end position="281"/>
    </location>
</feature>
<gene>
    <name evidence="3" type="ORF">CSSPJE1EN2_LOCUS1208</name>
</gene>
<feature type="compositionally biased region" description="Pro residues" evidence="1">
    <location>
        <begin position="15"/>
        <end position="24"/>
    </location>
</feature>
<protein>
    <recommendedName>
        <fullName evidence="2">Myb/SANT-like DNA-binding domain-containing protein</fullName>
    </recommendedName>
</protein>
<dbReference type="PANTHER" id="PTHR31307">
    <property type="entry name" value="TRIHELIX TRANSCRIPTION FACTOR ASIL2"/>
    <property type="match status" value="1"/>
</dbReference>
<evidence type="ECO:0000259" key="2">
    <source>
        <dbReference type="Pfam" id="PF13837"/>
    </source>
</evidence>
<dbReference type="InterPro" id="IPR044823">
    <property type="entry name" value="ASIL1/2-like"/>
</dbReference>
<organism evidence="3 4">
    <name type="scientific">Sphagnum jensenii</name>
    <dbReference type="NCBI Taxonomy" id="128206"/>
    <lineage>
        <taxon>Eukaryota</taxon>
        <taxon>Viridiplantae</taxon>
        <taxon>Streptophyta</taxon>
        <taxon>Embryophyta</taxon>
        <taxon>Bryophyta</taxon>
        <taxon>Sphagnophytina</taxon>
        <taxon>Sphagnopsida</taxon>
        <taxon>Sphagnales</taxon>
        <taxon>Sphagnaceae</taxon>
        <taxon>Sphagnum</taxon>
    </lineage>
</organism>
<dbReference type="EMBL" id="OZ023702">
    <property type="protein sequence ID" value="CAK9858213.1"/>
    <property type="molecule type" value="Genomic_DNA"/>
</dbReference>
<evidence type="ECO:0000256" key="1">
    <source>
        <dbReference type="SAM" id="MobiDB-lite"/>
    </source>
</evidence>
<proteinExistence type="predicted"/>
<feature type="region of interest" description="Disordered" evidence="1">
    <location>
        <begin position="1"/>
        <end position="31"/>
    </location>
</feature>
<feature type="domain" description="Myb/SANT-like DNA-binding" evidence="2">
    <location>
        <begin position="28"/>
        <end position="114"/>
    </location>
</feature>
<feature type="region of interest" description="Disordered" evidence="1">
    <location>
        <begin position="155"/>
        <end position="204"/>
    </location>
</feature>